<dbReference type="InterPro" id="IPR012433">
    <property type="entry name" value="Imm11"/>
</dbReference>
<dbReference type="AlphaFoldDB" id="A0A839UFD8"/>
<gene>
    <name evidence="2" type="ORF">FHS21_006335</name>
</gene>
<evidence type="ECO:0000313" key="3">
    <source>
        <dbReference type="Proteomes" id="UP000554520"/>
    </source>
</evidence>
<keyword evidence="3" id="KW-1185">Reference proteome</keyword>
<evidence type="ECO:0000313" key="2">
    <source>
        <dbReference type="EMBL" id="MBB3149878.1"/>
    </source>
</evidence>
<comment type="caution">
    <text evidence="2">The sequence shown here is derived from an EMBL/GenBank/DDBJ whole genome shotgun (WGS) entry which is preliminary data.</text>
</comment>
<dbReference type="Proteomes" id="UP000554520">
    <property type="component" value="Unassembled WGS sequence"/>
</dbReference>
<proteinExistence type="predicted"/>
<name>A0A839UFD8_9HYPH</name>
<protein>
    <recommendedName>
        <fullName evidence="1">Immunity MXAN-0049 protein domain-containing protein</fullName>
    </recommendedName>
</protein>
<organism evidence="2 3">
    <name type="scientific">Phyllobacterium trifolii</name>
    <dbReference type="NCBI Taxonomy" id="300193"/>
    <lineage>
        <taxon>Bacteria</taxon>
        <taxon>Pseudomonadati</taxon>
        <taxon>Pseudomonadota</taxon>
        <taxon>Alphaproteobacteria</taxon>
        <taxon>Hyphomicrobiales</taxon>
        <taxon>Phyllobacteriaceae</taxon>
        <taxon>Phyllobacterium</taxon>
    </lineage>
</organism>
<evidence type="ECO:0000259" key="1">
    <source>
        <dbReference type="Pfam" id="PF07791"/>
    </source>
</evidence>
<reference evidence="2 3" key="1">
    <citation type="submission" date="2020-08" db="EMBL/GenBank/DDBJ databases">
        <title>Genomic Encyclopedia of Type Strains, Phase III (KMG-III): the genomes of soil and plant-associated and newly described type strains.</title>
        <authorList>
            <person name="Whitman W."/>
        </authorList>
    </citation>
    <scope>NUCLEOTIDE SEQUENCE [LARGE SCALE GENOMIC DNA]</scope>
    <source>
        <strain evidence="2 3">CECT 7015</strain>
    </source>
</reference>
<sequence length="200" mass="22707">MQKHKKLGKFFQFGPTFRGGNHGLELQNPEQILLPGRLLLGPPIGKRGFLPYPEVPQFRPAKKEYDRPPRDLEQYDHYWLVSQRLKDVLTTVDPDGVAFADCLVTYISGKPIEPRHYLCDVIRVIDALDEPASTVRFDYEQGIKLYDLSRTHSLIFDETVVGNAHIFRQAGMGGVIGDAFLRTACINAGIKDPHLFWDLS</sequence>
<accession>A0A839UFD8</accession>
<dbReference type="EMBL" id="JACHXN010000048">
    <property type="protein sequence ID" value="MBB3149878.1"/>
    <property type="molecule type" value="Genomic_DNA"/>
</dbReference>
<dbReference type="RefSeq" id="WP_183665775.1">
    <property type="nucleotide sequence ID" value="NZ_JACHXN010000048.1"/>
</dbReference>
<dbReference type="Pfam" id="PF07791">
    <property type="entry name" value="Imm11"/>
    <property type="match status" value="1"/>
</dbReference>
<feature type="domain" description="Immunity MXAN-0049 protein" evidence="1">
    <location>
        <begin position="9"/>
        <end position="191"/>
    </location>
</feature>